<dbReference type="AlphaFoldDB" id="A0A2U3PBN2"/>
<dbReference type="Proteomes" id="UP000240424">
    <property type="component" value="Unassembled WGS sequence"/>
</dbReference>
<sequence length="44" mass="5113">MALNLLTQHYATLRESSVGNAFRNKAREFVVDTPISRHWQAARR</sequence>
<keyword evidence="2" id="KW-1185">Reference proteome</keyword>
<organism evidence="1 2">
    <name type="scientific">Mycobacterium numidiamassiliense</name>
    <dbReference type="NCBI Taxonomy" id="1841861"/>
    <lineage>
        <taxon>Bacteria</taxon>
        <taxon>Bacillati</taxon>
        <taxon>Actinomycetota</taxon>
        <taxon>Actinomycetes</taxon>
        <taxon>Mycobacteriales</taxon>
        <taxon>Mycobacteriaceae</taxon>
        <taxon>Mycobacterium</taxon>
    </lineage>
</organism>
<evidence type="ECO:0000313" key="2">
    <source>
        <dbReference type="Proteomes" id="UP000240424"/>
    </source>
</evidence>
<accession>A0A2U3PBN2</accession>
<name>A0A2U3PBN2_9MYCO</name>
<evidence type="ECO:0000313" key="1">
    <source>
        <dbReference type="EMBL" id="SPM41168.1"/>
    </source>
</evidence>
<reference evidence="1 2" key="1">
    <citation type="submission" date="2017-01" db="EMBL/GenBank/DDBJ databases">
        <authorList>
            <consortium name="Urmite Genomes"/>
        </authorList>
    </citation>
    <scope>NUCLEOTIDE SEQUENCE [LARGE SCALE GENOMIC DNA]</scope>
    <source>
        <strain evidence="1 2">AB215</strain>
    </source>
</reference>
<gene>
    <name evidence="1" type="ORF">MNAB215_3372</name>
</gene>
<proteinExistence type="predicted"/>
<dbReference type="EMBL" id="FUEZ01000004">
    <property type="protein sequence ID" value="SPM41168.1"/>
    <property type="molecule type" value="Genomic_DNA"/>
</dbReference>
<protein>
    <submittedName>
        <fullName evidence="1">Mycobacterium numidiamassiliense ORFan</fullName>
    </submittedName>
</protein>
<dbReference type="STRING" id="1841861.GCA_900157365_01691"/>